<dbReference type="InterPro" id="IPR051418">
    <property type="entry name" value="Spondin/Thrombospondin_T1"/>
</dbReference>
<proteinExistence type="predicted"/>
<evidence type="ECO:0000256" key="6">
    <source>
        <dbReference type="SAM" id="Phobius"/>
    </source>
</evidence>
<feature type="coiled-coil region" evidence="4">
    <location>
        <begin position="56"/>
        <end position="90"/>
    </location>
</feature>
<evidence type="ECO:0000313" key="10">
    <source>
        <dbReference type="Proteomes" id="UP001314205"/>
    </source>
</evidence>
<dbReference type="Pfam" id="PF19028">
    <property type="entry name" value="TSP1_spondin"/>
    <property type="match status" value="2"/>
</dbReference>
<dbReference type="SMART" id="SM00209">
    <property type="entry name" value="TSP1"/>
    <property type="match status" value="11"/>
</dbReference>
<protein>
    <submittedName>
        <fullName evidence="9">Uncharacterized protein</fullName>
    </submittedName>
</protein>
<evidence type="ECO:0000313" key="9">
    <source>
        <dbReference type="EMBL" id="CAK1595864.1"/>
    </source>
</evidence>
<dbReference type="Pfam" id="PF00090">
    <property type="entry name" value="TSP_1"/>
    <property type="match status" value="1"/>
</dbReference>
<keyword evidence="3" id="KW-0325">Glycoprotein</keyword>
<dbReference type="PANTHER" id="PTHR11311:SF15">
    <property type="entry name" value="SPONDIN-2"/>
    <property type="match status" value="1"/>
</dbReference>
<keyword evidence="6" id="KW-0812">Transmembrane</keyword>
<name>A0AAV1LNS7_9NEOP</name>
<reference evidence="9 10" key="1">
    <citation type="submission" date="2023-11" db="EMBL/GenBank/DDBJ databases">
        <authorList>
            <person name="Hedman E."/>
            <person name="Englund M."/>
            <person name="Stromberg M."/>
            <person name="Nyberg Akerstrom W."/>
            <person name="Nylinder S."/>
            <person name="Jareborg N."/>
            <person name="Kallberg Y."/>
            <person name="Kronander E."/>
        </authorList>
    </citation>
    <scope>NUCLEOTIDE SEQUENCE [LARGE SCALE GENOMIC DNA]</scope>
</reference>
<keyword evidence="4" id="KW-0175">Coiled coil</keyword>
<evidence type="ECO:0000256" key="2">
    <source>
        <dbReference type="ARBA" id="ARBA00023157"/>
    </source>
</evidence>
<keyword evidence="6" id="KW-0472">Membrane</keyword>
<dbReference type="EMBL" id="CAVLGL010000093">
    <property type="protein sequence ID" value="CAK1595864.1"/>
    <property type="molecule type" value="Genomic_DNA"/>
</dbReference>
<feature type="domain" description="FP protein C-terminal" evidence="8">
    <location>
        <begin position="262"/>
        <end position="314"/>
    </location>
</feature>
<dbReference type="PROSITE" id="PS50092">
    <property type="entry name" value="TSP1"/>
    <property type="match status" value="8"/>
</dbReference>
<feature type="transmembrane region" description="Helical" evidence="6">
    <location>
        <begin position="1539"/>
        <end position="1562"/>
    </location>
</feature>
<evidence type="ECO:0000259" key="8">
    <source>
        <dbReference type="Pfam" id="PF25298"/>
    </source>
</evidence>
<dbReference type="InterPro" id="IPR044004">
    <property type="entry name" value="TSP1_spondin_dom"/>
</dbReference>
<dbReference type="InterPro" id="IPR036383">
    <property type="entry name" value="TSP1_rpt_sf"/>
</dbReference>
<feature type="region of interest" description="Disordered" evidence="5">
    <location>
        <begin position="489"/>
        <end position="539"/>
    </location>
</feature>
<dbReference type="SUPFAM" id="SSF82895">
    <property type="entry name" value="TSP-1 type 1 repeat"/>
    <property type="match status" value="4"/>
</dbReference>
<dbReference type="Proteomes" id="UP001314205">
    <property type="component" value="Unassembled WGS sequence"/>
</dbReference>
<dbReference type="Pfam" id="PF19030">
    <property type="entry name" value="TSP1_ADAMTS"/>
    <property type="match status" value="1"/>
</dbReference>
<keyword evidence="10" id="KW-1185">Reference proteome</keyword>
<keyword evidence="2" id="KW-1015">Disulfide bond</keyword>
<dbReference type="InterPro" id="IPR057251">
    <property type="entry name" value="FP_C"/>
</dbReference>
<feature type="domain" description="Spondin-like TSP1" evidence="7">
    <location>
        <begin position="707"/>
        <end position="766"/>
    </location>
</feature>
<evidence type="ECO:0000256" key="3">
    <source>
        <dbReference type="ARBA" id="ARBA00023180"/>
    </source>
</evidence>
<gene>
    <name evidence="9" type="ORF">PARMNEM_LOCUS15287</name>
</gene>
<dbReference type="InterPro" id="IPR000884">
    <property type="entry name" value="TSP1_rpt"/>
</dbReference>
<evidence type="ECO:0000256" key="1">
    <source>
        <dbReference type="ARBA" id="ARBA00022729"/>
    </source>
</evidence>
<accession>A0AAV1LNS7</accession>
<feature type="compositionally biased region" description="Acidic residues" evidence="5">
    <location>
        <begin position="504"/>
        <end position="527"/>
    </location>
</feature>
<dbReference type="PANTHER" id="PTHR11311">
    <property type="entry name" value="SPONDIN"/>
    <property type="match status" value="1"/>
</dbReference>
<sequence length="1577" mass="174621">MSVRRSPPKGSGSYPDVSKLSEDVHFIQKKRKLPDCQCDFQGMMIDFQNKITTSINNVLERHNNNIKSSLDALRDDLSEFKLQLHDMKLTTEKLSDEQTTLKNDICLLKSSMEQNNLKFESISKDMRALQSTVNNLSEQQQAREQQGRVNNIEISGLPFTKGENLLTIVQNIATKIGFPLASSDIDYIHRVRRFNTKSSDNTNIADGRSHNLSQIPNIIVRFTQRKRKSDMLAAVRARRGLTTVDAGVDGPSKPIFISDHLSPHNKLLYKQVRLIAKEKSYKYVWLSDCKIFVRKNDESKALLVTSEVDLTRIKFRYLSTRNLCTVQDKFFPRELKQRSLFIAGVDINEAEYSVYVGRWTECATDWKGEHDRSIERYNTRVEEDSLVHTPRLGLQRRQVQCRGKDGQFVEAMYCGAAISHVGTTRVCVMREDCSLAEWLPWRPRSDGALVRTRRLRRLAQGGGKECDVVEEVRPAALEASAHWTPGPWGRCRVALSQPTTPAPSDDDDDDADDSDALYDDDDDEADELDKAGPEASCGGGVQRRDVTCVRADGRALHPAQCAHAPMPTLVQPCEVPCPRDCEVGEWGEWGACQPIDGCPLYPVQELTATGYSVRRRRVTSAESGGGANCPPLEEKRTCTMPRCASWKALPWGPCVLSQPHTTCGPGRRMRELRCVGHDGKEAQRAWCSGSSTPPRSERCRIACPGDCVVSAWSAWSPCTAPCAVPTRPRPTRTRTRQIIAHASPNGWPCPSQDQLIQNETCNNHACATYSWLATPWGPCERRHQDYMPITNYTDLQEGEPYNESDEEEPCIEEGQITRNVMCVQNNADVVRDALCSPLRRPPSRRACTLRCRRGCRVEAWMPWSPCPNTCEPGKQVRVRTVHGGPNCGPVQETRDCPVPPSCRSRDAAWIAGEWSTCRLPPGQRCGLGYRVRSIWCGSDSHRVEAGACAGQLVPPSVAACTVTCDRIEPLTCDIICADPLKYLDASDPDVPNCVCKSVSLELLPADSDCILSPGMECGEGRTLRAARCMVKGRDVPMDVCKKYHPLTGPRRVRVASTDGFAYDEEFPALVRGACSVRCARDCAAGPWAPWAACSAEPGSRAAFRFRTREVIEEGSAGGRECGATLQRATCLVPEPMWVVGEWSICTPQDALCGRAIINRTVVCQDSNNVKLEDSECVVSGAGQPPAKEATCRAPCPADCVVSAWSEWSPCEQTKWGGRRDRTRVVLRPAEDGGAPCPHLVGAEPCAPHTYSWHVAPWDDCQPLGGSPCGEGTKRRAVRCLRSDGVFVNDSFCPNVTATEARESWCYVPCGVDCELSEWGAWDTSACTCGDATVARHMRRTRQRLTAAVWPGRACPPTEQRAPCPREPCLRLVARPSLGCHVQTSTGDEADNACGWGVKVSHARCELSGSGDAADIYLEPWRCASALPGRIAAPPLHYQEDETCEVECGCKESELGAPGPWGAWGACRGGARSRTRQLLVPPTRPCRTSSRYVTIEWANCTGSPDEIPDLLAVERDEKPRRAWLERDNYHDGYMEGSSSVLAVVWTATIVLSVYGVFMIYRGLIRCLRSRKMKTITKV</sequence>
<dbReference type="Gene3D" id="2.20.100.10">
    <property type="entry name" value="Thrombospondin type-1 (TSP1) repeat"/>
    <property type="match status" value="5"/>
</dbReference>
<evidence type="ECO:0000259" key="7">
    <source>
        <dbReference type="Pfam" id="PF19028"/>
    </source>
</evidence>
<keyword evidence="6" id="KW-1133">Transmembrane helix</keyword>
<evidence type="ECO:0000256" key="5">
    <source>
        <dbReference type="SAM" id="MobiDB-lite"/>
    </source>
</evidence>
<comment type="caution">
    <text evidence="9">The sequence shown here is derived from an EMBL/GenBank/DDBJ whole genome shotgun (WGS) entry which is preliminary data.</text>
</comment>
<feature type="domain" description="Spondin-like TSP1" evidence="7">
    <location>
        <begin position="1199"/>
        <end position="1248"/>
    </location>
</feature>
<organism evidence="9 10">
    <name type="scientific">Parnassius mnemosyne</name>
    <name type="common">clouded apollo</name>
    <dbReference type="NCBI Taxonomy" id="213953"/>
    <lineage>
        <taxon>Eukaryota</taxon>
        <taxon>Metazoa</taxon>
        <taxon>Ecdysozoa</taxon>
        <taxon>Arthropoda</taxon>
        <taxon>Hexapoda</taxon>
        <taxon>Insecta</taxon>
        <taxon>Pterygota</taxon>
        <taxon>Neoptera</taxon>
        <taxon>Endopterygota</taxon>
        <taxon>Lepidoptera</taxon>
        <taxon>Glossata</taxon>
        <taxon>Ditrysia</taxon>
        <taxon>Papilionoidea</taxon>
        <taxon>Papilionidae</taxon>
        <taxon>Parnassiinae</taxon>
        <taxon>Parnassini</taxon>
        <taxon>Parnassius</taxon>
        <taxon>Driopa</taxon>
    </lineage>
</organism>
<dbReference type="Pfam" id="PF25298">
    <property type="entry name" value="Baculo_FP_2nd"/>
    <property type="match status" value="1"/>
</dbReference>
<evidence type="ECO:0000256" key="4">
    <source>
        <dbReference type="SAM" id="Coils"/>
    </source>
</evidence>
<keyword evidence="1" id="KW-0732">Signal</keyword>
<feature type="coiled-coil region" evidence="4">
    <location>
        <begin position="119"/>
        <end position="146"/>
    </location>
</feature>